<dbReference type="Gene3D" id="3.30.300.20">
    <property type="match status" value="1"/>
</dbReference>
<dbReference type="EMBL" id="SOAW01000001">
    <property type="protein sequence ID" value="TDT33013.1"/>
    <property type="molecule type" value="Genomic_DNA"/>
</dbReference>
<dbReference type="OrthoDB" id="9795405at2"/>
<dbReference type="InterPro" id="IPR015946">
    <property type="entry name" value="KH_dom-like_a/b"/>
</dbReference>
<dbReference type="InterPro" id="IPR052707">
    <property type="entry name" value="OsmC_Ohr_Peroxiredoxin"/>
</dbReference>
<reference evidence="1 2" key="1">
    <citation type="submission" date="2019-03" db="EMBL/GenBank/DDBJ databases">
        <title>Genomic Encyclopedia of Archaeal and Bacterial Type Strains, Phase II (KMG-II): from individual species to whole genera.</title>
        <authorList>
            <person name="Goeker M."/>
        </authorList>
    </citation>
    <scope>NUCLEOTIDE SEQUENCE [LARGE SCALE GENOMIC DNA]</scope>
    <source>
        <strain evidence="1 2">DSM 24323</strain>
    </source>
</reference>
<comment type="caution">
    <text evidence="1">The sequence shown here is derived from an EMBL/GenBank/DDBJ whole genome shotgun (WGS) entry which is preliminary data.</text>
</comment>
<protein>
    <submittedName>
        <fullName evidence="1">Organic hydroperoxide reductase OsmC/OhrA</fullName>
    </submittedName>
</protein>
<dbReference type="Pfam" id="PF02566">
    <property type="entry name" value="OsmC"/>
    <property type="match status" value="1"/>
</dbReference>
<dbReference type="InterPro" id="IPR003718">
    <property type="entry name" value="OsmC/Ohr_fam"/>
</dbReference>
<organism evidence="1 2">
    <name type="scientific">Naumannella halotolerans</name>
    <dbReference type="NCBI Taxonomy" id="993414"/>
    <lineage>
        <taxon>Bacteria</taxon>
        <taxon>Bacillati</taxon>
        <taxon>Actinomycetota</taxon>
        <taxon>Actinomycetes</taxon>
        <taxon>Propionibacteriales</taxon>
        <taxon>Propionibacteriaceae</taxon>
        <taxon>Naumannella</taxon>
    </lineage>
</organism>
<dbReference type="AlphaFoldDB" id="A0A4R7J943"/>
<dbReference type="Proteomes" id="UP000295371">
    <property type="component" value="Unassembled WGS sequence"/>
</dbReference>
<accession>A0A4R7J943</accession>
<evidence type="ECO:0000313" key="2">
    <source>
        <dbReference type="Proteomes" id="UP000295371"/>
    </source>
</evidence>
<gene>
    <name evidence="1" type="ORF">CLV29_0607</name>
</gene>
<dbReference type="RefSeq" id="WP_133753588.1">
    <property type="nucleotide sequence ID" value="NZ_CP171129.1"/>
</dbReference>
<dbReference type="InterPro" id="IPR036102">
    <property type="entry name" value="OsmC/Ohrsf"/>
</dbReference>
<dbReference type="PANTHER" id="PTHR42830:SF2">
    <property type="entry name" value="OSMC_OHR FAMILY PROTEIN"/>
    <property type="match status" value="1"/>
</dbReference>
<name>A0A4R7J943_9ACTN</name>
<keyword evidence="2" id="KW-1185">Reference proteome</keyword>
<sequence>MGEHSYRLTVTWTGDRGSGTSGYRDYAREVTVETDGKPLLLGSADVPFRGDATRWNPEELLLAALSQCHLLSYLHACVSAGVVVTGYTDHASATMLQQGNGGHFTEAILHPEVTVAEASMLDAARAAHELAHDWCFIANSVNFPVRHRARVTAGPDN</sequence>
<dbReference type="PANTHER" id="PTHR42830">
    <property type="entry name" value="OSMOTICALLY INDUCIBLE FAMILY PROTEIN"/>
    <property type="match status" value="1"/>
</dbReference>
<dbReference type="SUPFAM" id="SSF82784">
    <property type="entry name" value="OsmC-like"/>
    <property type="match status" value="1"/>
</dbReference>
<evidence type="ECO:0000313" key="1">
    <source>
        <dbReference type="EMBL" id="TDT33013.1"/>
    </source>
</evidence>
<proteinExistence type="predicted"/>